<keyword evidence="1" id="KW-0812">Transmembrane</keyword>
<protein>
    <submittedName>
        <fullName evidence="2">Uncharacterized protein</fullName>
    </submittedName>
</protein>
<proteinExistence type="predicted"/>
<reference evidence="2" key="1">
    <citation type="journal article" date="2020" name="Nature">
        <title>Giant virus diversity and host interactions through global metagenomics.</title>
        <authorList>
            <person name="Schulz F."/>
            <person name="Roux S."/>
            <person name="Paez-Espino D."/>
            <person name="Jungbluth S."/>
            <person name="Walsh D.A."/>
            <person name="Denef V.J."/>
            <person name="McMahon K.D."/>
            <person name="Konstantinidis K.T."/>
            <person name="Eloe-Fadrosh E.A."/>
            <person name="Kyrpides N.C."/>
            <person name="Woyke T."/>
        </authorList>
    </citation>
    <scope>NUCLEOTIDE SEQUENCE</scope>
    <source>
        <strain evidence="2">GVMAG-M-3300020727-4</strain>
    </source>
</reference>
<dbReference type="AlphaFoldDB" id="A0A6C0CEC8"/>
<accession>A0A6C0CEC8</accession>
<feature type="transmembrane region" description="Helical" evidence="1">
    <location>
        <begin position="6"/>
        <end position="24"/>
    </location>
</feature>
<sequence>MIVGGLLITGAFIVYLASTSNRYIQKRSLKFYKLKWNSMIV</sequence>
<evidence type="ECO:0000313" key="2">
    <source>
        <dbReference type="EMBL" id="QHT02928.1"/>
    </source>
</evidence>
<evidence type="ECO:0000256" key="1">
    <source>
        <dbReference type="SAM" id="Phobius"/>
    </source>
</evidence>
<keyword evidence="1" id="KW-1133">Transmembrane helix</keyword>
<name>A0A6C0CEC8_9ZZZZ</name>
<organism evidence="2">
    <name type="scientific">viral metagenome</name>
    <dbReference type="NCBI Taxonomy" id="1070528"/>
    <lineage>
        <taxon>unclassified sequences</taxon>
        <taxon>metagenomes</taxon>
        <taxon>organismal metagenomes</taxon>
    </lineage>
</organism>
<keyword evidence="1" id="KW-0472">Membrane</keyword>
<dbReference type="EMBL" id="MN739403">
    <property type="protein sequence ID" value="QHT02928.1"/>
    <property type="molecule type" value="Genomic_DNA"/>
</dbReference>